<dbReference type="InterPro" id="IPR004316">
    <property type="entry name" value="SWEET_rpt"/>
</dbReference>
<keyword evidence="8 9" id="KW-0472">Membrane</keyword>
<accession>A0A7J6DRN1</accession>
<feature type="transmembrane region" description="Helical" evidence="9">
    <location>
        <begin position="134"/>
        <end position="155"/>
    </location>
</feature>
<evidence type="ECO:0000313" key="11">
    <source>
        <dbReference type="Proteomes" id="UP000525078"/>
    </source>
</evidence>
<dbReference type="GO" id="GO:0051119">
    <property type="term" value="F:sugar transmembrane transporter activity"/>
    <property type="evidence" value="ECO:0007669"/>
    <property type="project" value="InterPro"/>
</dbReference>
<evidence type="ECO:0000256" key="7">
    <source>
        <dbReference type="ARBA" id="ARBA00022989"/>
    </source>
</evidence>
<reference evidence="10 11" key="1">
    <citation type="journal article" date="2020" name="bioRxiv">
        <title>Sequence and annotation of 42 cannabis genomes reveals extensive copy number variation in cannabinoid synthesis and pathogen resistance genes.</title>
        <authorList>
            <person name="Mckernan K.J."/>
            <person name="Helbert Y."/>
            <person name="Kane L.T."/>
            <person name="Ebling H."/>
            <person name="Zhang L."/>
            <person name="Liu B."/>
            <person name="Eaton Z."/>
            <person name="Mclaughlin S."/>
            <person name="Kingan S."/>
            <person name="Baybayan P."/>
            <person name="Concepcion G."/>
            <person name="Jordan M."/>
            <person name="Riva A."/>
            <person name="Barbazuk W."/>
            <person name="Harkins T."/>
        </authorList>
    </citation>
    <scope>NUCLEOTIDE SEQUENCE [LARGE SCALE GENOMIC DNA]</scope>
    <source>
        <strain evidence="11">cv. Jamaican Lion 4</strain>
        <tissue evidence="10">Leaf</tissue>
    </source>
</reference>
<name>A0A7J6DRN1_CANSA</name>
<dbReference type="PANTHER" id="PTHR10791">
    <property type="entry name" value="RAG1-ACTIVATING PROTEIN 1"/>
    <property type="match status" value="1"/>
</dbReference>
<proteinExistence type="inferred from homology"/>
<evidence type="ECO:0000256" key="6">
    <source>
        <dbReference type="ARBA" id="ARBA00022737"/>
    </source>
</evidence>
<dbReference type="PANTHER" id="PTHR10791:SF130">
    <property type="entry name" value="BIDIRECTIONAL SUGAR TRANSPORTER SWEET6-RELATED"/>
    <property type="match status" value="1"/>
</dbReference>
<evidence type="ECO:0000256" key="4">
    <source>
        <dbReference type="ARBA" id="ARBA00022597"/>
    </source>
</evidence>
<dbReference type="AlphaFoldDB" id="A0A7J6DRN1"/>
<comment type="caution">
    <text evidence="10">The sequence shown here is derived from an EMBL/GenBank/DDBJ whole genome shotgun (WGS) entry which is preliminary data.</text>
</comment>
<evidence type="ECO:0000256" key="3">
    <source>
        <dbReference type="ARBA" id="ARBA00022448"/>
    </source>
</evidence>
<feature type="transmembrane region" description="Helical" evidence="9">
    <location>
        <begin position="80"/>
        <end position="98"/>
    </location>
</feature>
<dbReference type="EMBL" id="JAATIP010000432">
    <property type="protein sequence ID" value="KAF4348733.1"/>
    <property type="molecule type" value="Genomic_DNA"/>
</dbReference>
<evidence type="ECO:0000256" key="8">
    <source>
        <dbReference type="ARBA" id="ARBA00023136"/>
    </source>
</evidence>
<comment type="subcellular location">
    <subcellularLocation>
        <location evidence="1">Endomembrane system</location>
        <topology evidence="1">Multi-pass membrane protein</topology>
    </subcellularLocation>
</comment>
<feature type="transmembrane region" description="Helical" evidence="9">
    <location>
        <begin position="5"/>
        <end position="23"/>
    </location>
</feature>
<keyword evidence="5 9" id="KW-0812">Transmembrane</keyword>
<evidence type="ECO:0000256" key="5">
    <source>
        <dbReference type="ARBA" id="ARBA00022692"/>
    </source>
</evidence>
<keyword evidence="4" id="KW-0762">Sugar transport</keyword>
<evidence type="ECO:0000313" key="10">
    <source>
        <dbReference type="EMBL" id="KAF4348733.1"/>
    </source>
</evidence>
<keyword evidence="3" id="KW-0813">Transport</keyword>
<feature type="transmembrane region" description="Helical" evidence="9">
    <location>
        <begin position="35"/>
        <end position="59"/>
    </location>
</feature>
<organism evidence="10 11">
    <name type="scientific">Cannabis sativa</name>
    <name type="common">Hemp</name>
    <name type="synonym">Marijuana</name>
    <dbReference type="NCBI Taxonomy" id="3483"/>
    <lineage>
        <taxon>Eukaryota</taxon>
        <taxon>Viridiplantae</taxon>
        <taxon>Streptophyta</taxon>
        <taxon>Embryophyta</taxon>
        <taxon>Tracheophyta</taxon>
        <taxon>Spermatophyta</taxon>
        <taxon>Magnoliopsida</taxon>
        <taxon>eudicotyledons</taxon>
        <taxon>Gunneridae</taxon>
        <taxon>Pentapetalae</taxon>
        <taxon>rosids</taxon>
        <taxon>fabids</taxon>
        <taxon>Rosales</taxon>
        <taxon>Cannabaceae</taxon>
        <taxon>Cannabis</taxon>
    </lineage>
</organism>
<dbReference type="GO" id="GO:0012505">
    <property type="term" value="C:endomembrane system"/>
    <property type="evidence" value="ECO:0007669"/>
    <property type="project" value="UniProtKB-SubCell"/>
</dbReference>
<dbReference type="GO" id="GO:0016020">
    <property type="term" value="C:membrane"/>
    <property type="evidence" value="ECO:0007669"/>
    <property type="project" value="InterPro"/>
</dbReference>
<comment type="similarity">
    <text evidence="2">Belongs to the SWEET sugar transporter family.</text>
</comment>
<evidence type="ECO:0000256" key="9">
    <source>
        <dbReference type="SAM" id="Phobius"/>
    </source>
</evidence>
<dbReference type="InterPro" id="IPR047664">
    <property type="entry name" value="SWEET"/>
</dbReference>
<keyword evidence="6" id="KW-0677">Repeat</keyword>
<feature type="transmembrane region" description="Helical" evidence="9">
    <location>
        <begin position="161"/>
        <end position="184"/>
    </location>
</feature>
<protein>
    <submittedName>
        <fullName evidence="10">Uncharacterized protein</fullName>
    </submittedName>
</protein>
<dbReference type="Pfam" id="PF03083">
    <property type="entry name" value="MtN3_slv"/>
    <property type="match status" value="3"/>
</dbReference>
<dbReference type="Proteomes" id="UP000525078">
    <property type="component" value="Unassembled WGS sequence"/>
</dbReference>
<keyword evidence="7 9" id="KW-1133">Transmembrane helix</keyword>
<feature type="transmembrane region" description="Helical" evidence="9">
    <location>
        <begin position="104"/>
        <end position="122"/>
    </location>
</feature>
<evidence type="ECO:0000256" key="2">
    <source>
        <dbReference type="ARBA" id="ARBA00007809"/>
    </source>
</evidence>
<sequence>MIKVVLVVLAELVLISILTFLTLTLTHSHMRRSTIVGTICILFNIMIYVAPLAVMKLIITTKSVEATFIQIWKRKSMDQYLVVPYLATLINCLVWTLYGLPFIYPGSISVVTINGSGLKFVITTKSVEKSMEQYSAVPYLATLINCLVWTLYGLLFIHPGSILVVTINGYYLVIEVTYLIIFLIF</sequence>
<evidence type="ECO:0000256" key="1">
    <source>
        <dbReference type="ARBA" id="ARBA00004127"/>
    </source>
</evidence>
<gene>
    <name evidence="10" type="ORF">F8388_002709</name>
</gene>
<dbReference type="Gene3D" id="1.20.1280.290">
    <property type="match status" value="2"/>
</dbReference>